<dbReference type="Proteomes" id="UP000323067">
    <property type="component" value="Chromosome vii"/>
</dbReference>
<protein>
    <recommendedName>
        <fullName evidence="2">AB hydrolase-1 domain-containing protein</fullName>
    </recommendedName>
</protein>
<accession>A0A2H4SGJ7</accession>
<dbReference type="PANTHER" id="PTHR43194:SF4">
    <property type="entry name" value="AB HYDROLASE-1 DOMAIN-CONTAINING PROTEIN"/>
    <property type="match status" value="1"/>
</dbReference>
<proteinExistence type="predicted"/>
<dbReference type="Pfam" id="PF12697">
    <property type="entry name" value="Abhydrolase_6"/>
    <property type="match status" value="1"/>
</dbReference>
<dbReference type="InterPro" id="IPR000073">
    <property type="entry name" value="AB_hydrolase_1"/>
</dbReference>
<dbReference type="EMBL" id="CP023324">
    <property type="protein sequence ID" value="ATY62240.1"/>
    <property type="molecule type" value="Genomic_DNA"/>
</dbReference>
<dbReference type="InterPro" id="IPR050228">
    <property type="entry name" value="Carboxylesterase_BioH"/>
</dbReference>
<name>A0A2H4SGJ7_CORMI</name>
<dbReference type="AlphaFoldDB" id="A0A2H4SGJ7"/>
<sequence>MPPKKDQATATKKKDESFTKRTTFYVNIEWEAGCQPNQGTNVRGQMYVESLEPQRKTQHYPVVLIHGDYHTSQVWLTKPDGDPGWASYFLGKGFHVYLVDLPGTGKSNNLTEEAINNAQVRSIKASQIEREATATKVFNHITDPRWLTALKHDKWPGASTPHTLLLFVLCANSSQTGMRGDPAFDRYCASLSPLFFTLEDRQTLAQNALRSLLKITGKAVLIGEGTGATASWLASDVIPENVVGVVAVEPPGPPFCDKTVERNGKRKFDSFTSFNPDRLKYGLSNIPLTFDPPARPEIDPRGGPTGLLPSALDQPGMNPEREPTGLHPLDLAEFSHTTTGKHIVLQYSPENIPAGFTFLKKLTNGDGTMHVRKLINLSKMRHVMITGEASPHSEYDSSTIHFMQQAGLIVDCGFLEKYQIRGNGHLMFLETNSDEVASHIMRWIQTRAGTVDEPIPVLESEVVRVSVPSPQVINVSEQSPRSSKRARRASGDDLTLSLVSANKSQLIDLTDELPDTTRYYDSGCMPTAFDGEHMMRSESTTISPGLCGMPAPPLPPLHSQSNMRQAQLCGQGTPVCTNFDIKARKCSSKRPELFIQPRTAVEGSASVVGSSSKPAQANLQHVIPIENEPAGASKQQSEDTQSNNGLFTDYRFNFSGPEIMGHRGDSSIGSSAQHVYDLTQPTFQQPVPSPQQRIYVPFTADYQFYPQGNPYMRSMQGGHYGSSFAREPRFMPFSQPSDDVPSSADQLWGPRGAGRWTPTEMPTDPSFGLPTQNDGESLEMDGYAF</sequence>
<dbReference type="SUPFAM" id="SSF53474">
    <property type="entry name" value="alpha/beta-Hydrolases"/>
    <property type="match status" value="1"/>
</dbReference>
<dbReference type="VEuPathDB" id="FungiDB:A9K55_007383"/>
<dbReference type="InterPro" id="IPR029058">
    <property type="entry name" value="AB_hydrolase_fold"/>
</dbReference>
<evidence type="ECO:0000313" key="4">
    <source>
        <dbReference type="Proteomes" id="UP000323067"/>
    </source>
</evidence>
<feature type="domain" description="AB hydrolase-1" evidence="2">
    <location>
        <begin position="62"/>
        <end position="437"/>
    </location>
</feature>
<dbReference type="Gene3D" id="3.40.50.1820">
    <property type="entry name" value="alpha/beta hydrolase"/>
    <property type="match status" value="2"/>
</dbReference>
<gene>
    <name evidence="3" type="ORF">A9K55_007383</name>
</gene>
<evidence type="ECO:0000259" key="2">
    <source>
        <dbReference type="Pfam" id="PF12697"/>
    </source>
</evidence>
<dbReference type="CDD" id="cd12809">
    <property type="entry name" value="Esterase_713_like-2"/>
    <property type="match status" value="1"/>
</dbReference>
<reference evidence="3 4" key="1">
    <citation type="journal article" date="2017" name="BMC Genomics">
        <title>Chromosome level assembly and secondary metabolite potential of the parasitic fungus Cordyceps militaris.</title>
        <authorList>
            <person name="Kramer G.J."/>
            <person name="Nodwell J.R."/>
        </authorList>
    </citation>
    <scope>NUCLEOTIDE SEQUENCE [LARGE SCALE GENOMIC DNA]</scope>
    <source>
        <strain evidence="3 4">ATCC 34164</strain>
    </source>
</reference>
<dbReference type="VEuPathDB" id="FungiDB:CCM_07640"/>
<organism evidence="3 4">
    <name type="scientific">Cordyceps militaris</name>
    <name type="common">Caterpillar fungus</name>
    <name type="synonym">Clavaria militaris</name>
    <dbReference type="NCBI Taxonomy" id="73501"/>
    <lineage>
        <taxon>Eukaryota</taxon>
        <taxon>Fungi</taxon>
        <taxon>Dikarya</taxon>
        <taxon>Ascomycota</taxon>
        <taxon>Pezizomycotina</taxon>
        <taxon>Sordariomycetes</taxon>
        <taxon>Hypocreomycetidae</taxon>
        <taxon>Hypocreales</taxon>
        <taxon>Cordycipitaceae</taxon>
        <taxon>Cordyceps</taxon>
    </lineage>
</organism>
<evidence type="ECO:0000313" key="3">
    <source>
        <dbReference type="EMBL" id="ATY62240.1"/>
    </source>
</evidence>
<evidence type="ECO:0000256" key="1">
    <source>
        <dbReference type="SAM" id="MobiDB-lite"/>
    </source>
</evidence>
<feature type="region of interest" description="Disordered" evidence="1">
    <location>
        <begin position="732"/>
        <end position="785"/>
    </location>
</feature>
<dbReference type="PANTHER" id="PTHR43194">
    <property type="entry name" value="HYDROLASE ALPHA/BETA FOLD FAMILY"/>
    <property type="match status" value="1"/>
</dbReference>
<dbReference type="OrthoDB" id="9978720at2759"/>